<dbReference type="InterPro" id="IPR000979">
    <property type="entry name" value="Phosphodiesterase_MJ0936/Vps29"/>
</dbReference>
<dbReference type="PANTHER" id="PTHR11124">
    <property type="entry name" value="VACUOLAR SORTING PROTEIN VPS29"/>
    <property type="match status" value="1"/>
</dbReference>
<dbReference type="AlphaFoldDB" id="A0A9D1XNP3"/>
<dbReference type="SUPFAM" id="SSF56300">
    <property type="entry name" value="Metallo-dependent phosphatases"/>
    <property type="match status" value="1"/>
</dbReference>
<dbReference type="Gene3D" id="3.60.21.10">
    <property type="match status" value="1"/>
</dbReference>
<reference evidence="4" key="2">
    <citation type="submission" date="2021-04" db="EMBL/GenBank/DDBJ databases">
        <authorList>
            <person name="Gilroy R."/>
        </authorList>
    </citation>
    <scope>NUCLEOTIDE SEQUENCE</scope>
    <source>
        <strain evidence="4">ChiGjej1B1-14440</strain>
    </source>
</reference>
<evidence type="ECO:0000259" key="3">
    <source>
        <dbReference type="Pfam" id="PF12850"/>
    </source>
</evidence>
<dbReference type="GO" id="GO:0016787">
    <property type="term" value="F:hydrolase activity"/>
    <property type="evidence" value="ECO:0007669"/>
    <property type="project" value="UniProtKB-UniRule"/>
</dbReference>
<comment type="similarity">
    <text evidence="1 2">Belongs to the metallophosphoesterase superfamily. YfcE family.</text>
</comment>
<dbReference type="InterPro" id="IPR029052">
    <property type="entry name" value="Metallo-depent_PP-like"/>
</dbReference>
<dbReference type="Pfam" id="PF12850">
    <property type="entry name" value="Metallophos_2"/>
    <property type="match status" value="1"/>
</dbReference>
<sequence length="181" mass="21125">MKLLVVSDTHLQNDLFEQITMKYPDMDFYIHCGDSSLERDNKLLKGYLTVKGNHDEADFPLEIEFQKDNYRFLVVHGQQHQVYQGDDYLYNYMVEHNINICFHGHTHVPSLSNINNHYIINPGSVMINRGSYGFGTYAIVTIENEIVDVKYYNSETYQECTDLVLSDGKLVLEEFKKLLKL</sequence>
<protein>
    <recommendedName>
        <fullName evidence="2">Phosphoesterase</fullName>
        <ecNumber evidence="2">3.1.4.-</ecNumber>
    </recommendedName>
</protein>
<feature type="domain" description="Calcineurin-like phosphoesterase" evidence="3">
    <location>
        <begin position="1"/>
        <end position="144"/>
    </location>
</feature>
<name>A0A9D1XNP3_9FIRM</name>
<dbReference type="NCBIfam" id="TIGR00040">
    <property type="entry name" value="yfcE"/>
    <property type="match status" value="1"/>
</dbReference>
<gene>
    <name evidence="4" type="ORF">H9980_11655</name>
</gene>
<dbReference type="EC" id="3.1.4.-" evidence="2"/>
<comment type="cofactor">
    <cofactor evidence="2">
        <name>a divalent metal cation</name>
        <dbReference type="ChEBI" id="CHEBI:60240"/>
    </cofactor>
</comment>
<accession>A0A9D1XNP3</accession>
<reference evidence="4" key="1">
    <citation type="journal article" date="2021" name="PeerJ">
        <title>Extensive microbial diversity within the chicken gut microbiome revealed by metagenomics and culture.</title>
        <authorList>
            <person name="Gilroy R."/>
            <person name="Ravi A."/>
            <person name="Getino M."/>
            <person name="Pursley I."/>
            <person name="Horton D.L."/>
            <person name="Alikhan N.F."/>
            <person name="Baker D."/>
            <person name="Gharbi K."/>
            <person name="Hall N."/>
            <person name="Watson M."/>
            <person name="Adriaenssens E.M."/>
            <person name="Foster-Nyarko E."/>
            <person name="Jarju S."/>
            <person name="Secka A."/>
            <person name="Antonio M."/>
            <person name="Oren A."/>
            <person name="Chaudhuri R.R."/>
            <person name="La Ragione R."/>
            <person name="Hildebrand F."/>
            <person name="Pallen M.J."/>
        </authorList>
    </citation>
    <scope>NUCLEOTIDE SEQUENCE</scope>
    <source>
        <strain evidence="4">ChiGjej1B1-14440</strain>
    </source>
</reference>
<evidence type="ECO:0000256" key="1">
    <source>
        <dbReference type="ARBA" id="ARBA00008950"/>
    </source>
</evidence>
<proteinExistence type="inferred from homology"/>
<keyword evidence="2" id="KW-0479">Metal-binding</keyword>
<evidence type="ECO:0000256" key="2">
    <source>
        <dbReference type="RuleBase" id="RU362039"/>
    </source>
</evidence>
<comment type="caution">
    <text evidence="4">The sequence shown here is derived from an EMBL/GenBank/DDBJ whole genome shotgun (WGS) entry which is preliminary data.</text>
</comment>
<dbReference type="InterPro" id="IPR024654">
    <property type="entry name" value="Calcineurin-like_PHP_lpxH"/>
</dbReference>
<dbReference type="Proteomes" id="UP000886724">
    <property type="component" value="Unassembled WGS sequence"/>
</dbReference>
<evidence type="ECO:0000313" key="5">
    <source>
        <dbReference type="Proteomes" id="UP000886724"/>
    </source>
</evidence>
<evidence type="ECO:0000313" key="4">
    <source>
        <dbReference type="EMBL" id="HIX82605.1"/>
    </source>
</evidence>
<dbReference type="EMBL" id="DXET01000257">
    <property type="protein sequence ID" value="HIX82605.1"/>
    <property type="molecule type" value="Genomic_DNA"/>
</dbReference>
<dbReference type="GO" id="GO:0046872">
    <property type="term" value="F:metal ion binding"/>
    <property type="evidence" value="ECO:0007669"/>
    <property type="project" value="UniProtKB-KW"/>
</dbReference>
<organism evidence="4 5">
    <name type="scientific">Candidatus Erysipelatoclostridium merdavium</name>
    <dbReference type="NCBI Taxonomy" id="2838566"/>
    <lineage>
        <taxon>Bacteria</taxon>
        <taxon>Bacillati</taxon>
        <taxon>Bacillota</taxon>
        <taxon>Erysipelotrichia</taxon>
        <taxon>Erysipelotrichales</taxon>
        <taxon>Erysipelotrichales incertae sedis</taxon>
    </lineage>
</organism>